<feature type="transmembrane region" description="Helical" evidence="1">
    <location>
        <begin position="6"/>
        <end position="24"/>
    </location>
</feature>
<keyword evidence="1" id="KW-1133">Transmembrane helix</keyword>
<feature type="transmembrane region" description="Helical" evidence="1">
    <location>
        <begin position="65"/>
        <end position="83"/>
    </location>
</feature>
<protein>
    <submittedName>
        <fullName evidence="2">GlsB/YeaQ/YmgE family stress response membrane protein</fullName>
    </submittedName>
</protein>
<gene>
    <name evidence="2" type="ORF">DLJ59_11570</name>
</gene>
<dbReference type="Proteomes" id="UP000282312">
    <property type="component" value="Unassembled WGS sequence"/>
</dbReference>
<comment type="caution">
    <text evidence="2">The sequence shown here is derived from an EMBL/GenBank/DDBJ whole genome shotgun (WGS) entry which is preliminary data.</text>
</comment>
<keyword evidence="1" id="KW-0472">Membrane</keyword>
<feature type="transmembrane region" description="Helical" evidence="1">
    <location>
        <begin position="31"/>
        <end position="53"/>
    </location>
</feature>
<dbReference type="EMBL" id="QGSZ01000187">
    <property type="protein sequence ID" value="RQX03627.1"/>
    <property type="molecule type" value="Genomic_DNA"/>
</dbReference>
<keyword evidence="1" id="KW-0812">Transmembrane</keyword>
<evidence type="ECO:0000313" key="2">
    <source>
        <dbReference type="EMBL" id="RQX03627.1"/>
    </source>
</evidence>
<sequence length="91" mass="8966">MSIAGLVTALLVGIAIGLLGRLIIPGRREAPIWLTVSVGVVAALAGTILARLAGVHTGTLNLPTLVIQVGLAGGGVVLVVATAKPEPSDSP</sequence>
<keyword evidence="3" id="KW-1185">Reference proteome</keyword>
<proteinExistence type="predicted"/>
<dbReference type="AlphaFoldDB" id="A0A3N9XB02"/>
<reference evidence="2 3" key="1">
    <citation type="submission" date="2018-05" db="EMBL/GenBank/DDBJ databases">
        <title>Micromonospora from Atacama Desert.</title>
        <authorList>
            <person name="Carro L."/>
            <person name="Goodfellow M."/>
            <person name="Klenk H.-P."/>
        </authorList>
    </citation>
    <scope>NUCLEOTIDE SEQUENCE [LARGE SCALE GENOMIC DNA]</scope>
    <source>
        <strain evidence="2 3">LB39</strain>
    </source>
</reference>
<evidence type="ECO:0000256" key="1">
    <source>
        <dbReference type="SAM" id="Phobius"/>
    </source>
</evidence>
<organism evidence="2 3">
    <name type="scientific">Micromonospora inaquosa</name>
    <dbReference type="NCBI Taxonomy" id="2203716"/>
    <lineage>
        <taxon>Bacteria</taxon>
        <taxon>Bacillati</taxon>
        <taxon>Actinomycetota</taxon>
        <taxon>Actinomycetes</taxon>
        <taxon>Micromonosporales</taxon>
        <taxon>Micromonosporaceae</taxon>
        <taxon>Micromonospora</taxon>
    </lineage>
</organism>
<dbReference type="OrthoDB" id="3483802at2"/>
<accession>A0A3N9XB02</accession>
<evidence type="ECO:0000313" key="3">
    <source>
        <dbReference type="Proteomes" id="UP000282312"/>
    </source>
</evidence>
<name>A0A3N9XB02_9ACTN</name>
<dbReference type="RefSeq" id="WP_124772496.1">
    <property type="nucleotide sequence ID" value="NZ_JBEZFR010000011.1"/>
</dbReference>